<evidence type="ECO:0000256" key="5">
    <source>
        <dbReference type="ARBA" id="ARBA00022932"/>
    </source>
</evidence>
<evidence type="ECO:0000313" key="10">
    <source>
        <dbReference type="Proteomes" id="UP000001941"/>
    </source>
</evidence>
<organism evidence="9 10">
    <name type="scientific">Methanospirillum hungatei JF-1 (strain ATCC 27890 / DSM 864 / NBRC 100397 / JF-1)</name>
    <dbReference type="NCBI Taxonomy" id="323259"/>
    <lineage>
        <taxon>Archaea</taxon>
        <taxon>Methanobacteriati</taxon>
        <taxon>Methanobacteriota</taxon>
        <taxon>Stenosarchaea group</taxon>
        <taxon>Methanomicrobia</taxon>
        <taxon>Methanomicrobiales</taxon>
        <taxon>Methanospirillaceae</taxon>
        <taxon>Methanospirillum</taxon>
    </lineage>
</organism>
<keyword evidence="3" id="KW-0808">Transferase</keyword>
<name>Q2FR71_METHJ</name>
<dbReference type="GO" id="GO:0000166">
    <property type="term" value="F:nucleotide binding"/>
    <property type="evidence" value="ECO:0007669"/>
    <property type="project" value="InterPro"/>
</dbReference>
<proteinExistence type="inferred from homology"/>
<dbReference type="RefSeq" id="WP_011447870.1">
    <property type="nucleotide sequence ID" value="NC_007796.1"/>
</dbReference>
<dbReference type="Gene3D" id="1.10.132.60">
    <property type="entry name" value="DNA polymerase family B, C-terminal domain"/>
    <property type="match status" value="1"/>
</dbReference>
<dbReference type="Gene3D" id="1.10.287.690">
    <property type="entry name" value="Helix hairpin bin"/>
    <property type="match status" value="1"/>
</dbReference>
<dbReference type="SUPFAM" id="SSF53098">
    <property type="entry name" value="Ribonuclease H-like"/>
    <property type="match status" value="1"/>
</dbReference>
<evidence type="ECO:0000259" key="8">
    <source>
        <dbReference type="Pfam" id="PF00136"/>
    </source>
</evidence>
<keyword evidence="6" id="KW-0238">DNA-binding</keyword>
<keyword evidence="10" id="KW-1185">Reference proteome</keyword>
<dbReference type="InterPro" id="IPR012337">
    <property type="entry name" value="RNaseH-like_sf"/>
</dbReference>
<dbReference type="PANTHER" id="PTHR10322:SF23">
    <property type="entry name" value="DNA POLYMERASE DELTA CATALYTIC SUBUNIT"/>
    <property type="match status" value="1"/>
</dbReference>
<dbReference type="InterPro" id="IPR042087">
    <property type="entry name" value="DNA_pol_B_thumb"/>
</dbReference>
<dbReference type="EC" id="2.7.7.7" evidence="2"/>
<dbReference type="CDD" id="cd05531">
    <property type="entry name" value="POLBc_B2"/>
    <property type="match status" value="1"/>
</dbReference>
<dbReference type="InParanoid" id="Q2FR71"/>
<accession>Q2FR71</accession>
<evidence type="ECO:0000256" key="6">
    <source>
        <dbReference type="ARBA" id="ARBA00023125"/>
    </source>
</evidence>
<dbReference type="Pfam" id="PF00136">
    <property type="entry name" value="DNA_pol_B"/>
    <property type="match status" value="1"/>
</dbReference>
<reference evidence="10" key="1">
    <citation type="journal article" date="2016" name="Stand. Genomic Sci.">
        <title>Complete genome sequence of Methanospirillum hungatei type strain JF1.</title>
        <authorList>
            <person name="Gunsalus R.P."/>
            <person name="Cook L.E."/>
            <person name="Crable B."/>
            <person name="Rohlin L."/>
            <person name="McDonald E."/>
            <person name="Mouttaki H."/>
            <person name="Sieber J.R."/>
            <person name="Poweleit N."/>
            <person name="Zhou H."/>
            <person name="Lapidus A.L."/>
            <person name="Daligault H.E."/>
            <person name="Land M."/>
            <person name="Gilna P."/>
            <person name="Ivanova N."/>
            <person name="Kyrpides N."/>
            <person name="Culley D.E."/>
            <person name="McInerney M.J."/>
        </authorList>
    </citation>
    <scope>NUCLEOTIDE SEQUENCE [LARGE SCALE GENOMIC DNA]</scope>
    <source>
        <strain evidence="10">ATCC 27890 / DSM 864 / NBRC 100397 / JF-1</strain>
    </source>
</reference>
<dbReference type="InterPro" id="IPR006172">
    <property type="entry name" value="DNA-dir_DNA_pol_B"/>
</dbReference>
<dbReference type="InterPro" id="IPR043502">
    <property type="entry name" value="DNA/RNA_pol_sf"/>
</dbReference>
<evidence type="ECO:0000256" key="3">
    <source>
        <dbReference type="ARBA" id="ARBA00022679"/>
    </source>
</evidence>
<comment type="similarity">
    <text evidence="1">Belongs to the DNA polymerase type-B family.</text>
</comment>
<keyword evidence="4" id="KW-0548">Nucleotidyltransferase</keyword>
<evidence type="ECO:0000256" key="2">
    <source>
        <dbReference type="ARBA" id="ARBA00012417"/>
    </source>
</evidence>
<dbReference type="Gene3D" id="3.90.1600.10">
    <property type="entry name" value="Palm domain of DNA polymerase"/>
    <property type="match status" value="1"/>
</dbReference>
<dbReference type="EnsemblBacteria" id="ABD40591">
    <property type="protein sequence ID" value="ABD40591"/>
    <property type="gene ID" value="Mhun_0839"/>
</dbReference>
<dbReference type="InterPro" id="IPR023211">
    <property type="entry name" value="DNA_pol_palm_dom_sf"/>
</dbReference>
<dbReference type="SUPFAM" id="SSF56672">
    <property type="entry name" value="DNA/RNA polymerases"/>
    <property type="match status" value="1"/>
</dbReference>
<dbReference type="Proteomes" id="UP000001941">
    <property type="component" value="Chromosome"/>
</dbReference>
<evidence type="ECO:0000313" key="9">
    <source>
        <dbReference type="EMBL" id="ABD40591.1"/>
    </source>
</evidence>
<dbReference type="PANTHER" id="PTHR10322">
    <property type="entry name" value="DNA POLYMERASE CATALYTIC SUBUNIT"/>
    <property type="match status" value="1"/>
</dbReference>
<dbReference type="OrthoDB" id="8639at2157"/>
<dbReference type="KEGG" id="mhu:Mhun_0839"/>
<keyword evidence="5" id="KW-0239">DNA-directed DNA polymerase</keyword>
<evidence type="ECO:0000256" key="7">
    <source>
        <dbReference type="ARBA" id="ARBA00049244"/>
    </source>
</evidence>
<dbReference type="GeneID" id="3922290"/>
<sequence>MTKSDSSFLLDITRTKTGVDIWEKTGGQLSCTHHSLEQGFLLSFPDSHQFYQLLDGLADEYPVTPYRITTIYGEEDGYRVQAGRDVAQKIEEQTLYQARLFNVDIRPEQIFCAHTKKIVGGFQDADRFSPDQKADLDLMEITCRENPHRNPHPEHITIITSARQWILDGPERTIAEDLFTIIQDKDPDIILFPDYDTWSGIFFGIARENYLFNAFSRTGRFHTVAPRSYFSYGRMEHRLGAKIPEGRIIIDTKQSFMYREGDLRGIFLASRLAGLSPNLTCRLTPGTLISSYEVYEALARGYAVPFRKSDAEACRRVTAMRLDYRGGYILQPPPGIFADVTQIDFTSFYPSIIVSENLSPETLNDRTKPGFLSSVLEPVITLRQHTKQMKKTDPSYAGMDGVLKWMLVTCFGYTGYKNARFGRIEVHEEITRAATRILKDCVKLTEAHGGKVLHAIIDCLFIRGGHAGTIQEEIERMTTFHTEADTYDWVVFLPQSDGSGSYCSYFGRLKTGKMKVKGVSTNRRTTPPYVVRMQNEMFDILGTYQEIDGIPDARDTLYSVYRRYLDTMNHADLRDFIITRRIGKHTYNKQCIAQAVLDTYKEHHVTIEPGMDASFLVRDEKRLIVDPSWDAQGIDTRYYKRLLDKAYEEVVSMLP</sequence>
<dbReference type="eggNOG" id="arCOG00329">
    <property type="taxonomic scope" value="Archaea"/>
</dbReference>
<dbReference type="HOGENOM" id="CLU_000203_6_2_2"/>
<dbReference type="STRING" id="323259.Mhun_0839"/>
<dbReference type="InterPro" id="IPR006134">
    <property type="entry name" value="DNA-dir_DNA_pol_B_multi_dom"/>
</dbReference>
<gene>
    <name evidence="9" type="ordered locus">Mhun_0839</name>
</gene>
<evidence type="ECO:0000256" key="4">
    <source>
        <dbReference type="ARBA" id="ARBA00022695"/>
    </source>
</evidence>
<dbReference type="InterPro" id="IPR050240">
    <property type="entry name" value="DNA_pol_type-B"/>
</dbReference>
<dbReference type="AlphaFoldDB" id="Q2FR71"/>
<protein>
    <recommendedName>
        <fullName evidence="2">DNA-directed DNA polymerase</fullName>
        <ecNumber evidence="2">2.7.7.7</ecNumber>
    </recommendedName>
</protein>
<dbReference type="SMART" id="SM00486">
    <property type="entry name" value="POLBc"/>
    <property type="match status" value="1"/>
</dbReference>
<dbReference type="NCBIfam" id="NF004416">
    <property type="entry name" value="PRK05761.1-2"/>
    <property type="match status" value="1"/>
</dbReference>
<dbReference type="GO" id="GO:0006261">
    <property type="term" value="P:DNA-templated DNA replication"/>
    <property type="evidence" value="ECO:0007669"/>
    <property type="project" value="TreeGrafter"/>
</dbReference>
<feature type="domain" description="DNA-directed DNA polymerase family B multifunctional" evidence="8">
    <location>
        <begin position="300"/>
        <end position="366"/>
    </location>
</feature>
<evidence type="ECO:0000256" key="1">
    <source>
        <dbReference type="ARBA" id="ARBA00005755"/>
    </source>
</evidence>
<comment type="catalytic activity">
    <reaction evidence="7">
        <text>DNA(n) + a 2'-deoxyribonucleoside 5'-triphosphate = DNA(n+1) + diphosphate</text>
        <dbReference type="Rhea" id="RHEA:22508"/>
        <dbReference type="Rhea" id="RHEA-COMP:17339"/>
        <dbReference type="Rhea" id="RHEA-COMP:17340"/>
        <dbReference type="ChEBI" id="CHEBI:33019"/>
        <dbReference type="ChEBI" id="CHEBI:61560"/>
        <dbReference type="ChEBI" id="CHEBI:173112"/>
        <dbReference type="EC" id="2.7.7.7"/>
    </reaction>
</comment>
<dbReference type="EMBL" id="CP000254">
    <property type="protein sequence ID" value="ABD40591.1"/>
    <property type="molecule type" value="Genomic_DNA"/>
</dbReference>
<dbReference type="GO" id="GO:0003677">
    <property type="term" value="F:DNA binding"/>
    <property type="evidence" value="ECO:0007669"/>
    <property type="project" value="UniProtKB-KW"/>
</dbReference>
<dbReference type="GO" id="GO:0003887">
    <property type="term" value="F:DNA-directed DNA polymerase activity"/>
    <property type="evidence" value="ECO:0007669"/>
    <property type="project" value="UniProtKB-KW"/>
</dbReference>